<reference evidence="4 5" key="1">
    <citation type="submission" date="2024-05" db="EMBL/GenBank/DDBJ databases">
        <title>De novo assembly of an allotetraploid wild potato.</title>
        <authorList>
            <person name="Hosaka A.J."/>
        </authorList>
    </citation>
    <scope>NUCLEOTIDE SEQUENCE [LARGE SCALE GENOMIC DNA]</scope>
    <source>
        <tissue evidence="4">Young leaves</tissue>
    </source>
</reference>
<dbReference type="InterPro" id="IPR011990">
    <property type="entry name" value="TPR-like_helical_dom_sf"/>
</dbReference>
<dbReference type="PROSITE" id="PS50005">
    <property type="entry name" value="TPR"/>
    <property type="match status" value="1"/>
</dbReference>
<keyword evidence="1" id="KW-0802">TPR repeat</keyword>
<keyword evidence="2" id="KW-0175">Coiled coil</keyword>
<evidence type="ECO:0000313" key="5">
    <source>
        <dbReference type="Proteomes" id="UP001627284"/>
    </source>
</evidence>
<dbReference type="AlphaFoldDB" id="A0ABD2S780"/>
<dbReference type="InterPro" id="IPR019734">
    <property type="entry name" value="TPR_rpt"/>
</dbReference>
<evidence type="ECO:0000313" key="4">
    <source>
        <dbReference type="EMBL" id="KAL3340066.1"/>
    </source>
</evidence>
<sequence>SYHIEHLIYKFLFDFSTLDKVIFHLQNLIEKEIMAKIGEKSVEIQLGCGLVTAIFQRGNCKPIKQPVSQISKKKLSKPQPKPPSITLRNSISQDRKHVRRSTSDGTRSSSKINQSSNSSSTKKMSQVVNLMPNTHNLRRQSTFTSSDLSANGTLNRASSTGNIMLLGQLGNLKQQKRIQRVSTDQKFILQKGRVLMGNIVNKLDPDVLKSMGNEHYKHGRFEQAIASYNQAIAINPKNACYYSNKSAALLSLNRLIEAVIECREAIQLDPFYYNAQYRLARLYLRLGEADKALEQYEKSGPKVDRRDISEAQDLKRMIRNCIESHRVKDYVTLLHMSENALSSGADSAPQIFAMRAEASMKLHRHEEAYTIIQKGPNFKTCLSTRIFGSAKTAYFLTIRAQVYTLVGRFDEGISTAQEAAKLNISNEIIAILRRIKGVASARVKGNELFKESKYIEACCMYTEGLEQDPYNSVLLFNRATCRIKLGQFEKGVEDCNAALVLRPSYTKARVRRADCYVKLERWEAAIQEFEMLLQEKQGDEEVKRALIDAKIQLKREREEDQKQRKLCNESNLVLVISN</sequence>
<dbReference type="EMBL" id="JBJKTR010000016">
    <property type="protein sequence ID" value="KAL3340066.1"/>
    <property type="molecule type" value="Genomic_DNA"/>
</dbReference>
<dbReference type="InterPro" id="IPR044534">
    <property type="entry name" value="TTL1-4"/>
</dbReference>
<protein>
    <submittedName>
        <fullName evidence="4">Uncharacterized protein</fullName>
    </submittedName>
</protein>
<feature type="non-terminal residue" evidence="4">
    <location>
        <position position="1"/>
    </location>
</feature>
<dbReference type="PANTHER" id="PTHR46050">
    <property type="entry name" value="TPR REPEAT-CONTAINING THIOREDOXIN"/>
    <property type="match status" value="1"/>
</dbReference>
<organism evidence="4 5">
    <name type="scientific">Solanum stoloniferum</name>
    <dbReference type="NCBI Taxonomy" id="62892"/>
    <lineage>
        <taxon>Eukaryota</taxon>
        <taxon>Viridiplantae</taxon>
        <taxon>Streptophyta</taxon>
        <taxon>Embryophyta</taxon>
        <taxon>Tracheophyta</taxon>
        <taxon>Spermatophyta</taxon>
        <taxon>Magnoliopsida</taxon>
        <taxon>eudicotyledons</taxon>
        <taxon>Gunneridae</taxon>
        <taxon>Pentapetalae</taxon>
        <taxon>asterids</taxon>
        <taxon>lamiids</taxon>
        <taxon>Solanales</taxon>
        <taxon>Solanaceae</taxon>
        <taxon>Solanoideae</taxon>
        <taxon>Solaneae</taxon>
        <taxon>Solanum</taxon>
    </lineage>
</organism>
<proteinExistence type="predicted"/>
<accession>A0ABD2S780</accession>
<dbReference type="Gene3D" id="1.25.40.10">
    <property type="entry name" value="Tetratricopeptide repeat domain"/>
    <property type="match status" value="1"/>
</dbReference>
<feature type="compositionally biased region" description="Low complexity" evidence="3">
    <location>
        <begin position="103"/>
        <end position="125"/>
    </location>
</feature>
<dbReference type="Proteomes" id="UP001627284">
    <property type="component" value="Unassembled WGS sequence"/>
</dbReference>
<dbReference type="PANTHER" id="PTHR46050:SF20">
    <property type="entry name" value="INACTIVE TPR REPEAT-CONTAINING THIOREDOXIN TTL3-LIKE ISOFORM X1"/>
    <property type="match status" value="1"/>
</dbReference>
<keyword evidence="5" id="KW-1185">Reference proteome</keyword>
<dbReference type="SUPFAM" id="SSF48452">
    <property type="entry name" value="TPR-like"/>
    <property type="match status" value="2"/>
</dbReference>
<feature type="repeat" description="TPR" evidence="1">
    <location>
        <begin position="205"/>
        <end position="238"/>
    </location>
</feature>
<name>A0ABD2S780_9SOLN</name>
<dbReference type="Pfam" id="PF14559">
    <property type="entry name" value="TPR_19"/>
    <property type="match status" value="2"/>
</dbReference>
<dbReference type="SMART" id="SM00028">
    <property type="entry name" value="TPR"/>
    <property type="match status" value="7"/>
</dbReference>
<evidence type="ECO:0000256" key="1">
    <source>
        <dbReference type="PROSITE-ProRule" id="PRU00339"/>
    </source>
</evidence>
<feature type="coiled-coil region" evidence="2">
    <location>
        <begin position="519"/>
        <end position="563"/>
    </location>
</feature>
<dbReference type="Pfam" id="PF13414">
    <property type="entry name" value="TPR_11"/>
    <property type="match status" value="1"/>
</dbReference>
<dbReference type="PROSITE" id="PS50293">
    <property type="entry name" value="TPR_REGION"/>
    <property type="match status" value="1"/>
</dbReference>
<evidence type="ECO:0000256" key="2">
    <source>
        <dbReference type="SAM" id="Coils"/>
    </source>
</evidence>
<feature type="region of interest" description="Disordered" evidence="3">
    <location>
        <begin position="66"/>
        <end position="125"/>
    </location>
</feature>
<gene>
    <name evidence="4" type="ORF">AABB24_028596</name>
</gene>
<comment type="caution">
    <text evidence="4">The sequence shown here is derived from an EMBL/GenBank/DDBJ whole genome shotgun (WGS) entry which is preliminary data.</text>
</comment>
<evidence type="ECO:0000256" key="3">
    <source>
        <dbReference type="SAM" id="MobiDB-lite"/>
    </source>
</evidence>